<evidence type="ECO:0000313" key="3">
    <source>
        <dbReference type="EMBL" id="TDU69441.1"/>
    </source>
</evidence>
<dbReference type="GO" id="GO:0015074">
    <property type="term" value="P:DNA integration"/>
    <property type="evidence" value="ECO:0007669"/>
    <property type="project" value="InterPro"/>
</dbReference>
<dbReference type="PANTHER" id="PTHR30349">
    <property type="entry name" value="PHAGE INTEGRASE-RELATED"/>
    <property type="match status" value="1"/>
</dbReference>
<feature type="domain" description="Tyr recombinase" evidence="2">
    <location>
        <begin position="13"/>
        <end position="184"/>
    </location>
</feature>
<accession>A0A4R7RUT9</accession>
<dbReference type="InterPro" id="IPR011010">
    <property type="entry name" value="DNA_brk_join_enz"/>
</dbReference>
<dbReference type="GO" id="GO:0006310">
    <property type="term" value="P:DNA recombination"/>
    <property type="evidence" value="ECO:0007669"/>
    <property type="project" value="UniProtKB-KW"/>
</dbReference>
<dbReference type="PROSITE" id="PS51898">
    <property type="entry name" value="TYR_RECOMBINASE"/>
    <property type="match status" value="1"/>
</dbReference>
<dbReference type="CDD" id="cd00397">
    <property type="entry name" value="DNA_BRE_C"/>
    <property type="match status" value="1"/>
</dbReference>
<sequence>MSRENYSAYDHEGRRKYLTHSEGRRFLKCARKMPRLEALFCMAIYYTGMRISEALSLTAQDVDFSTGAVRICTLKKRERREYRRIPVPNSLLSGLRHLADEKAEGPLWTFSRTTGWRIIKQVMEAAEVTGIHATTKGLRHAFGVRGALAKIPLNLLQLWFGHSQSATTAIYLDVRDDEERTLIQRTWK</sequence>
<dbReference type="InterPro" id="IPR002104">
    <property type="entry name" value="Integrase_catalytic"/>
</dbReference>
<name>A0A4R7RUT9_9BACT</name>
<dbReference type="PANTHER" id="PTHR30349:SF64">
    <property type="entry name" value="PROPHAGE INTEGRASE INTD-RELATED"/>
    <property type="match status" value="1"/>
</dbReference>
<evidence type="ECO:0000313" key="4">
    <source>
        <dbReference type="Proteomes" id="UP000295662"/>
    </source>
</evidence>
<evidence type="ECO:0000256" key="1">
    <source>
        <dbReference type="ARBA" id="ARBA00023172"/>
    </source>
</evidence>
<dbReference type="EMBL" id="SOCA01000005">
    <property type="protein sequence ID" value="TDU69441.1"/>
    <property type="molecule type" value="Genomic_DNA"/>
</dbReference>
<comment type="caution">
    <text evidence="3">The sequence shown here is derived from an EMBL/GenBank/DDBJ whole genome shotgun (WGS) entry which is preliminary data.</text>
</comment>
<dbReference type="Proteomes" id="UP000295662">
    <property type="component" value="Unassembled WGS sequence"/>
</dbReference>
<evidence type="ECO:0000259" key="2">
    <source>
        <dbReference type="PROSITE" id="PS51898"/>
    </source>
</evidence>
<dbReference type="InterPro" id="IPR050090">
    <property type="entry name" value="Tyrosine_recombinase_XerCD"/>
</dbReference>
<dbReference type="Pfam" id="PF00589">
    <property type="entry name" value="Phage_integrase"/>
    <property type="match status" value="1"/>
</dbReference>
<dbReference type="InterPro" id="IPR013762">
    <property type="entry name" value="Integrase-like_cat_sf"/>
</dbReference>
<keyword evidence="4" id="KW-1185">Reference proteome</keyword>
<reference evidence="3 4" key="1">
    <citation type="submission" date="2019-03" db="EMBL/GenBank/DDBJ databases">
        <title>Genomic Encyclopedia of Archaeal and Bacterial Type Strains, Phase II (KMG-II): from individual species to whole genera.</title>
        <authorList>
            <person name="Goeker M."/>
        </authorList>
    </citation>
    <scope>NUCLEOTIDE SEQUENCE [LARGE SCALE GENOMIC DNA]</scope>
    <source>
        <strain evidence="3 4">ATCC 25309</strain>
    </source>
</reference>
<dbReference type="GO" id="GO:0003677">
    <property type="term" value="F:DNA binding"/>
    <property type="evidence" value="ECO:0007669"/>
    <property type="project" value="InterPro"/>
</dbReference>
<dbReference type="AlphaFoldDB" id="A0A4R7RUT9"/>
<proteinExistence type="predicted"/>
<dbReference type="Gene3D" id="1.10.443.10">
    <property type="entry name" value="Intergrase catalytic core"/>
    <property type="match status" value="1"/>
</dbReference>
<organism evidence="3 4">
    <name type="scientific">Prosthecobacter fusiformis</name>
    <dbReference type="NCBI Taxonomy" id="48464"/>
    <lineage>
        <taxon>Bacteria</taxon>
        <taxon>Pseudomonadati</taxon>
        <taxon>Verrucomicrobiota</taxon>
        <taxon>Verrucomicrobiia</taxon>
        <taxon>Verrucomicrobiales</taxon>
        <taxon>Verrucomicrobiaceae</taxon>
        <taxon>Prosthecobacter</taxon>
    </lineage>
</organism>
<dbReference type="OrthoDB" id="9801717at2"/>
<protein>
    <submittedName>
        <fullName evidence="3">Phage integrase family protein</fullName>
    </submittedName>
</protein>
<dbReference type="SUPFAM" id="SSF56349">
    <property type="entry name" value="DNA breaking-rejoining enzymes"/>
    <property type="match status" value="1"/>
</dbReference>
<keyword evidence="1" id="KW-0233">DNA recombination</keyword>
<dbReference type="RefSeq" id="WP_133796124.1">
    <property type="nucleotide sequence ID" value="NZ_SOCA01000005.1"/>
</dbReference>
<gene>
    <name evidence="3" type="ORF">EI77_03096</name>
</gene>